<dbReference type="GO" id="GO:0043386">
    <property type="term" value="P:mycotoxin biosynthetic process"/>
    <property type="evidence" value="ECO:0007669"/>
    <property type="project" value="InterPro"/>
</dbReference>
<dbReference type="AlphaFoldDB" id="A0A2G8SUV9"/>
<dbReference type="STRING" id="1077348.A0A2G8SUV9"/>
<dbReference type="InterPro" id="IPR021765">
    <property type="entry name" value="UstYa-like"/>
</dbReference>
<dbReference type="PANTHER" id="PTHR33365:SF11">
    <property type="entry name" value="TAT PATHWAY SIGNAL SEQUENCE"/>
    <property type="match status" value="1"/>
</dbReference>
<evidence type="ECO:0000313" key="4">
    <source>
        <dbReference type="EMBL" id="PIL37559.1"/>
    </source>
</evidence>
<sequence length="170" mass="19432">MDSPKATRRLTVGRASNTVYNARSIYENTSPQWDLGELPPKLMYFEPTVHYELNTTAADAEWVALFPYDGIVRIGEDREPYTISMFHQLRCLDVIRRAYIAREGLTPEGPSAVSLHCLQYLRQMILCRRDLRLEPVIDTEGPHAVQPWGTMTCKDWTAVYAAQARNARGE</sequence>
<evidence type="ECO:0000256" key="1">
    <source>
        <dbReference type="ARBA" id="ARBA00004685"/>
    </source>
</evidence>
<comment type="caution">
    <text evidence="4">The sequence shown here is derived from an EMBL/GenBank/DDBJ whole genome shotgun (WGS) entry which is preliminary data.</text>
</comment>
<evidence type="ECO:0000256" key="2">
    <source>
        <dbReference type="ARBA" id="ARBA00023002"/>
    </source>
</evidence>
<proteinExistence type="inferred from homology"/>
<keyword evidence="5" id="KW-1185">Reference proteome</keyword>
<dbReference type="OrthoDB" id="3687641at2759"/>
<dbReference type="PANTHER" id="PTHR33365">
    <property type="entry name" value="YALI0B05434P"/>
    <property type="match status" value="1"/>
</dbReference>
<evidence type="ECO:0000256" key="3">
    <source>
        <dbReference type="ARBA" id="ARBA00035112"/>
    </source>
</evidence>
<protein>
    <submittedName>
        <fullName evidence="4">Uncharacterized protein</fullName>
    </submittedName>
</protein>
<organism evidence="4 5">
    <name type="scientific">Ganoderma sinense ZZ0214-1</name>
    <dbReference type="NCBI Taxonomy" id="1077348"/>
    <lineage>
        <taxon>Eukaryota</taxon>
        <taxon>Fungi</taxon>
        <taxon>Dikarya</taxon>
        <taxon>Basidiomycota</taxon>
        <taxon>Agaricomycotina</taxon>
        <taxon>Agaricomycetes</taxon>
        <taxon>Polyporales</taxon>
        <taxon>Polyporaceae</taxon>
        <taxon>Ganoderma</taxon>
    </lineage>
</organism>
<dbReference type="Pfam" id="PF11807">
    <property type="entry name" value="UstYa"/>
    <property type="match status" value="1"/>
</dbReference>
<comment type="similarity">
    <text evidence="3">Belongs to the ustYa family.</text>
</comment>
<reference evidence="4 5" key="1">
    <citation type="journal article" date="2015" name="Sci. Rep.">
        <title>Chromosome-level genome map provides insights into diverse defense mechanisms in the medicinal fungus Ganoderma sinense.</title>
        <authorList>
            <person name="Zhu Y."/>
            <person name="Xu J."/>
            <person name="Sun C."/>
            <person name="Zhou S."/>
            <person name="Xu H."/>
            <person name="Nelson D.R."/>
            <person name="Qian J."/>
            <person name="Song J."/>
            <person name="Luo H."/>
            <person name="Xiang L."/>
            <person name="Li Y."/>
            <person name="Xu Z."/>
            <person name="Ji A."/>
            <person name="Wang L."/>
            <person name="Lu S."/>
            <person name="Hayward A."/>
            <person name="Sun W."/>
            <person name="Li X."/>
            <person name="Schwartz D.C."/>
            <person name="Wang Y."/>
            <person name="Chen S."/>
        </authorList>
    </citation>
    <scope>NUCLEOTIDE SEQUENCE [LARGE SCALE GENOMIC DNA]</scope>
    <source>
        <strain evidence="4 5">ZZ0214-1</strain>
    </source>
</reference>
<accession>A0A2G8SUV9</accession>
<dbReference type="GO" id="GO:0016491">
    <property type="term" value="F:oxidoreductase activity"/>
    <property type="evidence" value="ECO:0007669"/>
    <property type="project" value="UniProtKB-KW"/>
</dbReference>
<name>A0A2G8SUV9_9APHY</name>
<evidence type="ECO:0000313" key="5">
    <source>
        <dbReference type="Proteomes" id="UP000230002"/>
    </source>
</evidence>
<dbReference type="Proteomes" id="UP000230002">
    <property type="component" value="Unassembled WGS sequence"/>
</dbReference>
<comment type="pathway">
    <text evidence="1">Mycotoxin biosynthesis.</text>
</comment>
<dbReference type="EMBL" id="AYKW01000001">
    <property type="protein sequence ID" value="PIL37559.1"/>
    <property type="molecule type" value="Genomic_DNA"/>
</dbReference>
<keyword evidence="2" id="KW-0560">Oxidoreductase</keyword>
<gene>
    <name evidence="4" type="ORF">GSI_01253</name>
</gene>